<feature type="binding site" evidence="4">
    <location>
        <position position="365"/>
    </location>
    <ligand>
        <name>Zn(2+)</name>
        <dbReference type="ChEBI" id="CHEBI:29105"/>
        <label>2</label>
    </ligand>
</feature>
<feature type="binding site" evidence="4">
    <location>
        <position position="155"/>
    </location>
    <ligand>
        <name>Zn(2+)</name>
        <dbReference type="ChEBI" id="CHEBI:29105"/>
        <label>2</label>
    </ligand>
</feature>
<name>A0A672SSR7_SINGR</name>
<dbReference type="Ensembl" id="ENSSGRT00000111484.1">
    <property type="protein sequence ID" value="ENSSGRP00000104871.1"/>
    <property type="gene ID" value="ENSSGRG00000051899.1"/>
</dbReference>
<protein>
    <submittedName>
        <fullName evidence="6">Aminoacylase 1</fullName>
    </submittedName>
</protein>
<dbReference type="InterPro" id="IPR011650">
    <property type="entry name" value="Peptidase_M20_dimer"/>
</dbReference>
<dbReference type="PANTHER" id="PTHR45892:SF1">
    <property type="entry name" value="AMINOACYLASE-1"/>
    <property type="match status" value="1"/>
</dbReference>
<keyword evidence="4" id="KW-0862">Zinc</keyword>
<evidence type="ECO:0000256" key="4">
    <source>
        <dbReference type="PIRSR" id="PIRSR036696-2"/>
    </source>
</evidence>
<reference evidence="6" key="1">
    <citation type="submission" date="2025-08" db="UniProtKB">
        <authorList>
            <consortium name="Ensembl"/>
        </authorList>
    </citation>
    <scope>IDENTIFICATION</scope>
</reference>
<dbReference type="GO" id="GO:0004046">
    <property type="term" value="F:aminoacylase activity"/>
    <property type="evidence" value="ECO:0007669"/>
    <property type="project" value="TreeGrafter"/>
</dbReference>
<gene>
    <name evidence="6" type="primary">LOC107550684</name>
</gene>
<keyword evidence="7" id="KW-1185">Reference proteome</keyword>
<dbReference type="CDD" id="cd05646">
    <property type="entry name" value="M20_AcylaseI_like"/>
    <property type="match status" value="1"/>
</dbReference>
<dbReference type="SUPFAM" id="SSF53187">
    <property type="entry name" value="Zn-dependent exopeptidases"/>
    <property type="match status" value="1"/>
</dbReference>
<evidence type="ECO:0000256" key="2">
    <source>
        <dbReference type="ARBA" id="ARBA00022801"/>
    </source>
</evidence>
<dbReference type="Pfam" id="PF07687">
    <property type="entry name" value="M20_dimer"/>
    <property type="match status" value="1"/>
</dbReference>
<feature type="binding site" evidence="4">
    <location>
        <position position="120"/>
    </location>
    <ligand>
        <name>Zn(2+)</name>
        <dbReference type="ChEBI" id="CHEBI:29105"/>
        <label>2</label>
    </ligand>
</feature>
<keyword evidence="2" id="KW-0378">Hydrolase</keyword>
<evidence type="ECO:0000256" key="3">
    <source>
        <dbReference type="PIRSR" id="PIRSR036696-1"/>
    </source>
</evidence>
<keyword evidence="4" id="KW-0479">Metal-binding</keyword>
<feature type="active site" description="Proton acceptor" evidence="3">
    <location>
        <position position="154"/>
    </location>
</feature>
<dbReference type="SUPFAM" id="SSF55031">
    <property type="entry name" value="Bacterial exopeptidase dimerisation domain"/>
    <property type="match status" value="1"/>
</dbReference>
<reference evidence="6" key="2">
    <citation type="submission" date="2025-09" db="UniProtKB">
        <authorList>
            <consortium name="Ensembl"/>
        </authorList>
    </citation>
    <scope>IDENTIFICATION</scope>
</reference>
<evidence type="ECO:0000313" key="6">
    <source>
        <dbReference type="Ensembl" id="ENSSGRP00000104871.1"/>
    </source>
</evidence>
<dbReference type="Pfam" id="PF01546">
    <property type="entry name" value="Peptidase_M20"/>
    <property type="match status" value="1"/>
</dbReference>
<dbReference type="PANTHER" id="PTHR45892">
    <property type="entry name" value="AMINOACYLASE-1"/>
    <property type="match status" value="1"/>
</dbReference>
<comment type="similarity">
    <text evidence="1">Belongs to the peptidase M20A family.</text>
</comment>
<evidence type="ECO:0000256" key="1">
    <source>
        <dbReference type="ARBA" id="ARBA00006247"/>
    </source>
</evidence>
<evidence type="ECO:0000259" key="5">
    <source>
        <dbReference type="Pfam" id="PF07687"/>
    </source>
</evidence>
<comment type="cofactor">
    <cofactor evidence="4">
        <name>Zn(2+)</name>
        <dbReference type="ChEBI" id="CHEBI:29105"/>
    </cofactor>
    <text evidence="4">Binds 2 Zn(2+) ions per subunit.</text>
</comment>
<dbReference type="InterPro" id="IPR002933">
    <property type="entry name" value="Peptidase_M20"/>
</dbReference>
<dbReference type="AlphaFoldDB" id="A0A672SSR7"/>
<proteinExistence type="inferred from homology"/>
<dbReference type="GO" id="GO:0046872">
    <property type="term" value="F:metal ion binding"/>
    <property type="evidence" value="ECO:0007669"/>
    <property type="project" value="UniProtKB-KW"/>
</dbReference>
<dbReference type="Gene3D" id="3.40.630.10">
    <property type="entry name" value="Zn peptidases"/>
    <property type="match status" value="1"/>
</dbReference>
<dbReference type="InterPro" id="IPR001261">
    <property type="entry name" value="ArgE/DapE_CS"/>
</dbReference>
<feature type="domain" description="Peptidase M20 dimerisation" evidence="5">
    <location>
        <begin position="241"/>
        <end position="291"/>
    </location>
</feature>
<evidence type="ECO:0000313" key="7">
    <source>
        <dbReference type="Proteomes" id="UP000472262"/>
    </source>
</evidence>
<dbReference type="PIRSF" id="PIRSF036696">
    <property type="entry name" value="ACY-1"/>
    <property type="match status" value="1"/>
</dbReference>
<dbReference type="InterPro" id="IPR052083">
    <property type="entry name" value="Aminoacylase-1_M20A"/>
</dbReference>
<dbReference type="InterPro" id="IPR036264">
    <property type="entry name" value="Bact_exopeptidase_dim_dom"/>
</dbReference>
<accession>A0A672SSR7</accession>
<feature type="binding site" evidence="4">
    <location>
        <position position="87"/>
    </location>
    <ligand>
        <name>Zn(2+)</name>
        <dbReference type="ChEBI" id="CHEBI:29105"/>
        <label>1</label>
    </ligand>
</feature>
<dbReference type="Proteomes" id="UP000472262">
    <property type="component" value="Unassembled WGS sequence"/>
</dbReference>
<dbReference type="PROSITE" id="PS00759">
    <property type="entry name" value="ARGE_DAPE_CPG2_2"/>
    <property type="match status" value="1"/>
</dbReference>
<feature type="active site" evidence="3">
    <location>
        <position position="89"/>
    </location>
</feature>
<feature type="binding site" evidence="4">
    <location>
        <position position="182"/>
    </location>
    <ligand>
        <name>Zn(2+)</name>
        <dbReference type="ChEBI" id="CHEBI:29105"/>
        <label>1</label>
    </ligand>
</feature>
<dbReference type="Gene3D" id="3.30.70.360">
    <property type="match status" value="1"/>
</dbReference>
<feature type="binding site" evidence="4">
    <location>
        <position position="120"/>
    </location>
    <ligand>
        <name>Zn(2+)</name>
        <dbReference type="ChEBI" id="CHEBI:29105"/>
        <label>1</label>
    </ligand>
</feature>
<sequence length="400" mass="44993">MDSLGGGGVQDGPGTEDPSVTLFREYLRLKTVHPEPDYDAAIRFMERIAEELGLPMKKVEVCPGRVVAVITWVGSRPELKSVVLNSHTDVVPVYEGHWKYDPFAAVKDADGNIYGRGSQDMKCVTIQYIEAIRRLKAAGKRFSRTIHLTFVPDEEVGGHKGMETFVKLPEFHKLNIGFALDEGLANPTNAYTVFYGERNPWCDFILFSKRLLTGDLLNVKIHLCVISRLNISECFTLGDVTTVNMTMVKGGMAYNVVPAEMDVSFDLRIPPTVNLQEFEEKIKAWCKEAGEDVTYDFAQKHMDQNFTCTEESDPWWHAFSSTCKAMNMTVKKEIFPAATDSRFIREEGLPAIGFSPMNLTPILLHDHNEYLNEQVFLRGIQVYERLVPALASVPPLSGEE</sequence>
<dbReference type="Gene3D" id="1.10.150.900">
    <property type="match status" value="1"/>
</dbReference>
<organism evidence="6 7">
    <name type="scientific">Sinocyclocheilus grahami</name>
    <name type="common">Dianchi golden-line fish</name>
    <name type="synonym">Barbus grahami</name>
    <dbReference type="NCBI Taxonomy" id="75366"/>
    <lineage>
        <taxon>Eukaryota</taxon>
        <taxon>Metazoa</taxon>
        <taxon>Chordata</taxon>
        <taxon>Craniata</taxon>
        <taxon>Vertebrata</taxon>
        <taxon>Euteleostomi</taxon>
        <taxon>Actinopterygii</taxon>
        <taxon>Neopterygii</taxon>
        <taxon>Teleostei</taxon>
        <taxon>Ostariophysi</taxon>
        <taxon>Cypriniformes</taxon>
        <taxon>Cyprinidae</taxon>
        <taxon>Cyprininae</taxon>
        <taxon>Sinocyclocheilus</taxon>
    </lineage>
</organism>